<keyword evidence="4" id="KW-1185">Reference proteome</keyword>
<proteinExistence type="predicted"/>
<feature type="domain" description="Protein kinase" evidence="2">
    <location>
        <begin position="197"/>
        <end position="451"/>
    </location>
</feature>
<dbReference type="EMBL" id="JAPFFF010000002">
    <property type="protein sequence ID" value="KAK8897190.1"/>
    <property type="molecule type" value="Genomic_DNA"/>
</dbReference>
<dbReference type="InterPro" id="IPR000719">
    <property type="entry name" value="Prot_kinase_dom"/>
</dbReference>
<comment type="caution">
    <text evidence="3">The sequence shown here is derived from an EMBL/GenBank/DDBJ whole genome shotgun (WGS) entry which is preliminary data.</text>
</comment>
<evidence type="ECO:0000259" key="2">
    <source>
        <dbReference type="PROSITE" id="PS50011"/>
    </source>
</evidence>
<evidence type="ECO:0000313" key="4">
    <source>
        <dbReference type="Proteomes" id="UP001470230"/>
    </source>
</evidence>
<feature type="domain" description="Protein kinase" evidence="2">
    <location>
        <begin position="666"/>
        <end position="930"/>
    </location>
</feature>
<dbReference type="Proteomes" id="UP001470230">
    <property type="component" value="Unassembled WGS sequence"/>
</dbReference>
<sequence length="958" mass="112799">MRIDNISNKIADIIYKADKANIFEQRFHIIASNLDQNLQKIIDFQQSNNSEIKQEKLLELDKELDLLSEKIDQTQDKSIFWNYLLDTQPIQQIINDLDKHMKNIISKIKSIGVKYPVNYYSTGNFEDYAKIADFLMNAQQIIKNRRKEVDEYLKQNHEDLTDCEKNIDEENIFELSKYREYQLNKSDIDESPQINYKNDVFDYYNGIYHNKKLSITQKVTILKLKPAYKIIFKRLLSVLVKIDHPYVENFVGSYIEDGEVTIVTNRSGVNLSKYLLNDKGGNRTIMAFKIAQGMLYLHSRNILHRNLTEESIFIPENENKEANPLICGFRDSRFLPVNPTSAVTSKDSKKEKSLQKFIAPEYYTETRYDEKVDVFAFSGILYKLITNQVPFYDLPKNADIEKLLENDRPTLPDDLPENLQNLINSCWEQDPNKRFSFDKIVATMIREKIVFPCDESNRESIEKFYENNSIKNSSAITCIDSFEKIKKEIGYAFQYRFEFLRIRPIIHNYQYLFRQSKYAKKDEFDDDESENLEELKEDLHDLSLTVTNCQYDIWTKNGNKAKVNLVTEDINSQMEKIYESMINLGFSDIPKYEESINDLVFDYRELINYFNNRKEWRNKVVEVKNFMKDQKNWNEACTFKVLNERIHDLFTPFRRYKTDRSCYEIERNNRPIAKTNISEVYKGHPVKNLNEKVAIKILRGDHFRSENELTFLRREIGFLTKLHHDNIAEFIGFALSENDNDVWLISEWVPDGTLLNRLRMNELSPNDKAKIAFEIAEAMRYIHSKNVLHLDLKSGNILLDGNKPKIIDFGFSCPDNDALKIKNEKIGTINYMAPEVYRGEGYNKFSDIFSFSMLLWEMVTNEIPFSTDEESKIPDYICKGVRLKYKFEERIESGNPLLLFIRRGTSPTPSKRFYSFDSICSVMAREHLTFPGGNSDELIEFYNGKFEKLYSKKKPKIK</sequence>
<accession>A0ABR2L1F3</accession>
<dbReference type="PANTHER" id="PTHR23257">
    <property type="entry name" value="SERINE-THREONINE PROTEIN KINASE"/>
    <property type="match status" value="1"/>
</dbReference>
<reference evidence="3 4" key="1">
    <citation type="submission" date="2024-04" db="EMBL/GenBank/DDBJ databases">
        <title>Tritrichomonas musculus Genome.</title>
        <authorList>
            <person name="Alves-Ferreira E."/>
            <person name="Grigg M."/>
            <person name="Lorenzi H."/>
            <person name="Galac M."/>
        </authorList>
    </citation>
    <scope>NUCLEOTIDE SEQUENCE [LARGE SCALE GENOMIC DNA]</scope>
    <source>
        <strain evidence="3 4">EAF2021</strain>
    </source>
</reference>
<dbReference type="PROSITE" id="PS50011">
    <property type="entry name" value="PROTEIN_KINASE_DOM"/>
    <property type="match status" value="2"/>
</dbReference>
<dbReference type="InterPro" id="IPR011009">
    <property type="entry name" value="Kinase-like_dom_sf"/>
</dbReference>
<protein>
    <recommendedName>
        <fullName evidence="2">Protein kinase domain-containing protein</fullName>
    </recommendedName>
</protein>
<dbReference type="Pfam" id="PF00069">
    <property type="entry name" value="Pkinase"/>
    <property type="match status" value="1"/>
</dbReference>
<keyword evidence="1" id="KW-0175">Coiled coil</keyword>
<organism evidence="3 4">
    <name type="scientific">Tritrichomonas musculus</name>
    <dbReference type="NCBI Taxonomy" id="1915356"/>
    <lineage>
        <taxon>Eukaryota</taxon>
        <taxon>Metamonada</taxon>
        <taxon>Parabasalia</taxon>
        <taxon>Tritrichomonadida</taxon>
        <taxon>Tritrichomonadidae</taxon>
        <taxon>Tritrichomonas</taxon>
    </lineage>
</organism>
<evidence type="ECO:0000256" key="1">
    <source>
        <dbReference type="SAM" id="Coils"/>
    </source>
</evidence>
<dbReference type="SMART" id="SM00220">
    <property type="entry name" value="S_TKc"/>
    <property type="match status" value="1"/>
</dbReference>
<dbReference type="SUPFAM" id="SSF56112">
    <property type="entry name" value="Protein kinase-like (PK-like)"/>
    <property type="match status" value="2"/>
</dbReference>
<dbReference type="PROSITE" id="PS00108">
    <property type="entry name" value="PROTEIN_KINASE_ST"/>
    <property type="match status" value="1"/>
</dbReference>
<evidence type="ECO:0000313" key="3">
    <source>
        <dbReference type="EMBL" id="KAK8897190.1"/>
    </source>
</evidence>
<dbReference type="Pfam" id="PF07714">
    <property type="entry name" value="PK_Tyr_Ser-Thr"/>
    <property type="match status" value="1"/>
</dbReference>
<gene>
    <name evidence="3" type="ORF">M9Y10_015126</name>
</gene>
<dbReference type="Gene3D" id="1.10.510.10">
    <property type="entry name" value="Transferase(Phosphotransferase) domain 1"/>
    <property type="match status" value="2"/>
</dbReference>
<dbReference type="InterPro" id="IPR008271">
    <property type="entry name" value="Ser/Thr_kinase_AS"/>
</dbReference>
<feature type="coiled-coil region" evidence="1">
    <location>
        <begin position="50"/>
        <end position="77"/>
    </location>
</feature>
<name>A0ABR2L1F3_9EUKA</name>
<dbReference type="InterPro" id="IPR001245">
    <property type="entry name" value="Ser-Thr/Tyr_kinase_cat_dom"/>
</dbReference>
<dbReference type="InterPro" id="IPR050167">
    <property type="entry name" value="Ser_Thr_protein_kinase"/>
</dbReference>